<evidence type="ECO:0000313" key="2">
    <source>
        <dbReference type="Proteomes" id="UP000434209"/>
    </source>
</evidence>
<name>A0A7Z2J9H0_9BURK</name>
<reference evidence="1 2" key="1">
    <citation type="submission" date="2019-12" db="EMBL/GenBank/DDBJ databases">
        <title>Paraburkholderia acidiphila 7Q-K02 sp. nov and Paraburkholderia acidisoli DHF22 sp. nov., two strains isolated from forest soil.</title>
        <authorList>
            <person name="Gao Z."/>
            <person name="Qiu L."/>
        </authorList>
    </citation>
    <scope>NUCLEOTIDE SEQUENCE [LARGE SCALE GENOMIC DNA]</scope>
    <source>
        <strain evidence="1 2">7Q-K02</strain>
    </source>
</reference>
<dbReference type="Proteomes" id="UP000434209">
    <property type="component" value="Chromosome 2"/>
</dbReference>
<accession>A0A7Z2J9H0</accession>
<gene>
    <name evidence="1" type="ORF">FAZ97_17305</name>
</gene>
<organism evidence="1 2">
    <name type="scientific">Paraburkholderia acidiphila</name>
    <dbReference type="NCBI Taxonomy" id="2571747"/>
    <lineage>
        <taxon>Bacteria</taxon>
        <taxon>Pseudomonadati</taxon>
        <taxon>Pseudomonadota</taxon>
        <taxon>Betaproteobacteria</taxon>
        <taxon>Burkholderiales</taxon>
        <taxon>Burkholderiaceae</taxon>
        <taxon>Paraburkholderia</taxon>
    </lineage>
</organism>
<evidence type="ECO:0000313" key="1">
    <source>
        <dbReference type="EMBL" id="QGZ56722.1"/>
    </source>
</evidence>
<dbReference type="RefSeq" id="WP_158759676.1">
    <property type="nucleotide sequence ID" value="NZ_CP046910.1"/>
</dbReference>
<proteinExistence type="predicted"/>
<dbReference type="KEGG" id="pacp:FAZ97_17305"/>
<dbReference type="AlphaFoldDB" id="A0A7Z2J9H0"/>
<dbReference type="OrthoDB" id="9094491at2"/>
<sequence length="129" mass="14462">MTERSLHEVLADVIDAGHRYPALQMQILHCLFDENGLRDGLFDMDCMADPRDAGGGKLLTVLTARLRPTEWLLQFARAVSCGVMPEAVLPTADESNEHEISRTREEHEATLSGGAFMRIPEYLNTEKHL</sequence>
<keyword evidence="2" id="KW-1185">Reference proteome</keyword>
<protein>
    <submittedName>
        <fullName evidence="1">Uncharacterized protein</fullName>
    </submittedName>
</protein>
<dbReference type="EMBL" id="CP046910">
    <property type="protein sequence ID" value="QGZ56722.1"/>
    <property type="molecule type" value="Genomic_DNA"/>
</dbReference>